<name>A0ABD2YTN0_9GENT</name>
<evidence type="ECO:0000313" key="2">
    <source>
        <dbReference type="Proteomes" id="UP001630127"/>
    </source>
</evidence>
<gene>
    <name evidence="1" type="ORF">ACH5RR_030074</name>
</gene>
<dbReference type="EMBL" id="JBJUIK010000012">
    <property type="protein sequence ID" value="KAL3510673.1"/>
    <property type="molecule type" value="Genomic_DNA"/>
</dbReference>
<proteinExistence type="predicted"/>
<reference evidence="1 2" key="1">
    <citation type="submission" date="2024-11" db="EMBL/GenBank/DDBJ databases">
        <title>A near-complete genome assembly of Cinchona calisaya.</title>
        <authorList>
            <person name="Lian D.C."/>
            <person name="Zhao X.W."/>
            <person name="Wei L."/>
        </authorList>
    </citation>
    <scope>NUCLEOTIDE SEQUENCE [LARGE SCALE GENOMIC DNA]</scope>
    <source>
        <tissue evidence="1">Nenye</tissue>
    </source>
</reference>
<accession>A0ABD2YTN0</accession>
<organism evidence="1 2">
    <name type="scientific">Cinchona calisaya</name>
    <dbReference type="NCBI Taxonomy" id="153742"/>
    <lineage>
        <taxon>Eukaryota</taxon>
        <taxon>Viridiplantae</taxon>
        <taxon>Streptophyta</taxon>
        <taxon>Embryophyta</taxon>
        <taxon>Tracheophyta</taxon>
        <taxon>Spermatophyta</taxon>
        <taxon>Magnoliopsida</taxon>
        <taxon>eudicotyledons</taxon>
        <taxon>Gunneridae</taxon>
        <taxon>Pentapetalae</taxon>
        <taxon>asterids</taxon>
        <taxon>lamiids</taxon>
        <taxon>Gentianales</taxon>
        <taxon>Rubiaceae</taxon>
        <taxon>Cinchonoideae</taxon>
        <taxon>Cinchoneae</taxon>
        <taxon>Cinchona</taxon>
    </lineage>
</organism>
<evidence type="ECO:0000313" key="1">
    <source>
        <dbReference type="EMBL" id="KAL3510673.1"/>
    </source>
</evidence>
<keyword evidence="2" id="KW-1185">Reference proteome</keyword>
<dbReference type="AlphaFoldDB" id="A0ABD2YTN0"/>
<protein>
    <submittedName>
        <fullName evidence="1">Uncharacterized protein</fullName>
    </submittedName>
</protein>
<sequence>MAIGMRKIVDIMILKSVDVTIERDVQQITNSNLNKAENQDLVTIELATIPEKLNLNSNAMDELALFSGKSSIELLAYFLELDCPNDSNEQTIQEWRKFSQILANKLNKLDSSFPQ</sequence>
<comment type="caution">
    <text evidence="1">The sequence shown here is derived from an EMBL/GenBank/DDBJ whole genome shotgun (WGS) entry which is preliminary data.</text>
</comment>
<dbReference type="Proteomes" id="UP001630127">
    <property type="component" value="Unassembled WGS sequence"/>
</dbReference>